<dbReference type="InterPro" id="IPR037481">
    <property type="entry name" value="LacX"/>
</dbReference>
<protein>
    <submittedName>
        <fullName evidence="4">Aldose epimerase</fullName>
    </submittedName>
</protein>
<evidence type="ECO:0000256" key="2">
    <source>
        <dbReference type="ARBA" id="ARBA00011245"/>
    </source>
</evidence>
<keyword evidence="5" id="KW-1185">Reference proteome</keyword>
<comment type="cofactor">
    <cofactor evidence="1">
        <name>Ca(2+)</name>
        <dbReference type="ChEBI" id="CHEBI:29108"/>
    </cofactor>
</comment>
<dbReference type="InterPro" id="IPR014718">
    <property type="entry name" value="GH-type_carb-bd"/>
</dbReference>
<gene>
    <name evidence="4" type="ORF">C7H52_08975</name>
</gene>
<dbReference type="EMBL" id="PXOQ01000009">
    <property type="protein sequence ID" value="PSG88424.1"/>
    <property type="molecule type" value="Genomic_DNA"/>
</dbReference>
<name>A0A2T1N981_9FLAO</name>
<dbReference type="Gene3D" id="2.70.98.10">
    <property type="match status" value="1"/>
</dbReference>
<evidence type="ECO:0000313" key="5">
    <source>
        <dbReference type="Proteomes" id="UP000238426"/>
    </source>
</evidence>
<dbReference type="Proteomes" id="UP000238426">
    <property type="component" value="Unassembled WGS sequence"/>
</dbReference>
<dbReference type="GO" id="GO:0016853">
    <property type="term" value="F:isomerase activity"/>
    <property type="evidence" value="ECO:0007669"/>
    <property type="project" value="InterPro"/>
</dbReference>
<proteinExistence type="predicted"/>
<reference evidence="4 5" key="1">
    <citation type="submission" date="2018-03" db="EMBL/GenBank/DDBJ databases">
        <title>Mesoflavibacter sp. HG37 and Mesoflavibacter sp. HG96 sp.nov., two marine bacteria isolated from seawater of Western Pacific Ocean.</title>
        <authorList>
            <person name="Cheng H."/>
            <person name="Wu Y.-H."/>
            <person name="Guo L.-L."/>
            <person name="Xu X.-W."/>
        </authorList>
    </citation>
    <scope>NUCLEOTIDE SEQUENCE [LARGE SCALE GENOMIC DNA]</scope>
    <source>
        <strain evidence="4 5">KCTC 32269</strain>
    </source>
</reference>
<dbReference type="SUPFAM" id="SSF74650">
    <property type="entry name" value="Galactose mutarotase-like"/>
    <property type="match status" value="1"/>
</dbReference>
<accession>A0A2T1N981</accession>
<dbReference type="OrthoDB" id="9795355at2"/>
<dbReference type="RefSeq" id="WP_106463562.1">
    <property type="nucleotide sequence ID" value="NZ_PXOQ01000009.1"/>
</dbReference>
<organism evidence="4 5">
    <name type="scientific">Aurantibacter aestuarii</name>
    <dbReference type="NCBI Taxonomy" id="1266046"/>
    <lineage>
        <taxon>Bacteria</taxon>
        <taxon>Pseudomonadati</taxon>
        <taxon>Bacteroidota</taxon>
        <taxon>Flavobacteriia</taxon>
        <taxon>Flavobacteriales</taxon>
        <taxon>Flavobacteriaceae</taxon>
        <taxon>Aurantibacter</taxon>
    </lineage>
</organism>
<dbReference type="CDD" id="cd09024">
    <property type="entry name" value="Aldose_epim_lacX"/>
    <property type="match status" value="1"/>
</dbReference>
<sequence>MNNLKNNLLNITVNPIGAELCSIRSTHKNTEFMWDANPKVWPNFAPNLFPIVGALKNDTYILEGKKYTLPKHGFIRHSSDIKLAQQSEHELTYELVSNPKTLEHFPFHFKYRVIYTLNENQLKVTYTVENSDSKQLYFSLGGHPAFKCPLYKNETYEDYSLEFEQPETEETHLLDLTNGLVSTKTEAVLTTPQTIQLNKALFNKDALIFKNLNSKKISLKHHKNGNVLSMSFPDFNYFGIWAKPGANYVCLEPWLGIADGVNTNQEFKTKEGILTLESNKSFSASYVIEIDMNHLV</sequence>
<evidence type="ECO:0000256" key="3">
    <source>
        <dbReference type="ARBA" id="ARBA00022837"/>
    </source>
</evidence>
<dbReference type="GO" id="GO:0005975">
    <property type="term" value="P:carbohydrate metabolic process"/>
    <property type="evidence" value="ECO:0007669"/>
    <property type="project" value="InterPro"/>
</dbReference>
<evidence type="ECO:0000313" key="4">
    <source>
        <dbReference type="EMBL" id="PSG88424.1"/>
    </source>
</evidence>
<keyword evidence="3" id="KW-0106">Calcium</keyword>
<dbReference type="GO" id="GO:0030246">
    <property type="term" value="F:carbohydrate binding"/>
    <property type="evidence" value="ECO:0007669"/>
    <property type="project" value="InterPro"/>
</dbReference>
<dbReference type="Pfam" id="PF01263">
    <property type="entry name" value="Aldose_epim"/>
    <property type="match status" value="1"/>
</dbReference>
<dbReference type="InterPro" id="IPR011013">
    <property type="entry name" value="Gal_mutarotase_sf_dom"/>
</dbReference>
<comment type="subunit">
    <text evidence="2">Monomer.</text>
</comment>
<comment type="caution">
    <text evidence="4">The sequence shown here is derived from an EMBL/GenBank/DDBJ whole genome shotgun (WGS) entry which is preliminary data.</text>
</comment>
<dbReference type="AlphaFoldDB" id="A0A2T1N981"/>
<dbReference type="InterPro" id="IPR008183">
    <property type="entry name" value="Aldose_1/G6P_1-epimerase"/>
</dbReference>
<evidence type="ECO:0000256" key="1">
    <source>
        <dbReference type="ARBA" id="ARBA00001913"/>
    </source>
</evidence>